<evidence type="ECO:0000256" key="6">
    <source>
        <dbReference type="ARBA" id="ARBA00023136"/>
    </source>
</evidence>
<dbReference type="CDD" id="cd06261">
    <property type="entry name" value="TM_PBP2"/>
    <property type="match status" value="1"/>
</dbReference>
<dbReference type="PANTHER" id="PTHR32243:SF18">
    <property type="entry name" value="INNER MEMBRANE ABC TRANSPORTER PERMEASE PROTEIN YCJP"/>
    <property type="match status" value="1"/>
</dbReference>
<dbReference type="InterPro" id="IPR000515">
    <property type="entry name" value="MetI-like"/>
</dbReference>
<reference evidence="9 10" key="1">
    <citation type="submission" date="2016-10" db="EMBL/GenBank/DDBJ databases">
        <authorList>
            <person name="de Groot N.N."/>
        </authorList>
    </citation>
    <scope>NUCLEOTIDE SEQUENCE [LARGE SCALE GENOMIC DNA]</scope>
    <source>
        <strain evidence="9 10">CGMCC 4.1877</strain>
    </source>
</reference>
<dbReference type="SUPFAM" id="SSF161098">
    <property type="entry name" value="MetI-like"/>
    <property type="match status" value="1"/>
</dbReference>
<feature type="transmembrane region" description="Helical" evidence="7">
    <location>
        <begin position="185"/>
        <end position="206"/>
    </location>
</feature>
<evidence type="ECO:0000256" key="5">
    <source>
        <dbReference type="ARBA" id="ARBA00022989"/>
    </source>
</evidence>
<dbReference type="InterPro" id="IPR050901">
    <property type="entry name" value="BP-dep_ABC_trans_perm"/>
</dbReference>
<comment type="similarity">
    <text evidence="7">Belongs to the binding-protein-dependent transport system permease family.</text>
</comment>
<keyword evidence="6 7" id="KW-0472">Membrane</keyword>
<protein>
    <submittedName>
        <fullName evidence="9">Carbohydrate ABC transporter membrane protein 2, CUT1 family</fullName>
    </submittedName>
</protein>
<dbReference type="STRING" id="260086.SAMN05216207_100216"/>
<keyword evidence="4 7" id="KW-0812">Transmembrane</keyword>
<feature type="transmembrane region" description="Helical" evidence="7">
    <location>
        <begin position="7"/>
        <end position="28"/>
    </location>
</feature>
<evidence type="ECO:0000256" key="3">
    <source>
        <dbReference type="ARBA" id="ARBA00022475"/>
    </source>
</evidence>
<dbReference type="PANTHER" id="PTHR32243">
    <property type="entry name" value="MALTOSE TRANSPORT SYSTEM PERMEASE-RELATED"/>
    <property type="match status" value="1"/>
</dbReference>
<keyword evidence="2 7" id="KW-0813">Transport</keyword>
<evidence type="ECO:0000313" key="9">
    <source>
        <dbReference type="EMBL" id="SFM69879.1"/>
    </source>
</evidence>
<dbReference type="OrthoDB" id="9794684at2"/>
<keyword evidence="3" id="KW-1003">Cell membrane</keyword>
<feature type="transmembrane region" description="Helical" evidence="7">
    <location>
        <begin position="104"/>
        <end position="128"/>
    </location>
</feature>
<proteinExistence type="inferred from homology"/>
<dbReference type="Gene3D" id="1.10.3720.10">
    <property type="entry name" value="MetI-like"/>
    <property type="match status" value="1"/>
</dbReference>
<organism evidence="9 10">
    <name type="scientific">Pseudonocardia ammonioxydans</name>
    <dbReference type="NCBI Taxonomy" id="260086"/>
    <lineage>
        <taxon>Bacteria</taxon>
        <taxon>Bacillati</taxon>
        <taxon>Actinomycetota</taxon>
        <taxon>Actinomycetes</taxon>
        <taxon>Pseudonocardiales</taxon>
        <taxon>Pseudonocardiaceae</taxon>
        <taxon>Pseudonocardia</taxon>
    </lineage>
</organism>
<keyword evidence="10" id="KW-1185">Reference proteome</keyword>
<gene>
    <name evidence="9" type="ORF">SAMN05216207_100216</name>
</gene>
<evidence type="ECO:0000313" key="10">
    <source>
        <dbReference type="Proteomes" id="UP000199614"/>
    </source>
</evidence>
<comment type="subcellular location">
    <subcellularLocation>
        <location evidence="1 7">Cell membrane</location>
        <topology evidence="1 7">Multi-pass membrane protein</topology>
    </subcellularLocation>
</comment>
<keyword evidence="5 7" id="KW-1133">Transmembrane helix</keyword>
<dbReference type="EMBL" id="FOUY01000002">
    <property type="protein sequence ID" value="SFM69879.1"/>
    <property type="molecule type" value="Genomic_DNA"/>
</dbReference>
<evidence type="ECO:0000256" key="2">
    <source>
        <dbReference type="ARBA" id="ARBA00022448"/>
    </source>
</evidence>
<evidence type="ECO:0000256" key="4">
    <source>
        <dbReference type="ARBA" id="ARBA00022692"/>
    </source>
</evidence>
<dbReference type="Proteomes" id="UP000199614">
    <property type="component" value="Unassembled WGS sequence"/>
</dbReference>
<dbReference type="InterPro" id="IPR035906">
    <property type="entry name" value="MetI-like_sf"/>
</dbReference>
<name>A0A1I4SZP6_PSUAM</name>
<feature type="transmembrane region" description="Helical" evidence="7">
    <location>
        <begin position="140"/>
        <end position="160"/>
    </location>
</feature>
<evidence type="ECO:0000256" key="1">
    <source>
        <dbReference type="ARBA" id="ARBA00004651"/>
    </source>
</evidence>
<dbReference type="PROSITE" id="PS50928">
    <property type="entry name" value="ABC_TM1"/>
    <property type="match status" value="1"/>
</dbReference>
<dbReference type="RefSeq" id="WP_093336691.1">
    <property type="nucleotide sequence ID" value="NZ_FOUY01000002.1"/>
</dbReference>
<accession>A0A1I4SZP6</accession>
<dbReference type="Pfam" id="PF00528">
    <property type="entry name" value="BPD_transp_1"/>
    <property type="match status" value="1"/>
</dbReference>
<feature type="transmembrane region" description="Helical" evidence="7">
    <location>
        <begin position="73"/>
        <end position="92"/>
    </location>
</feature>
<feature type="domain" description="ABC transmembrane type-1" evidence="8">
    <location>
        <begin position="69"/>
        <end position="262"/>
    </location>
</feature>
<evidence type="ECO:0000256" key="7">
    <source>
        <dbReference type="RuleBase" id="RU363032"/>
    </source>
</evidence>
<feature type="transmembrane region" description="Helical" evidence="7">
    <location>
        <begin position="244"/>
        <end position="262"/>
    </location>
</feature>
<dbReference type="GO" id="GO:0055085">
    <property type="term" value="P:transmembrane transport"/>
    <property type="evidence" value="ECO:0007669"/>
    <property type="project" value="InterPro"/>
</dbReference>
<dbReference type="AlphaFoldDB" id="A0A1I4SZP6"/>
<evidence type="ECO:0000259" key="8">
    <source>
        <dbReference type="PROSITE" id="PS50928"/>
    </source>
</evidence>
<dbReference type="GO" id="GO:0005886">
    <property type="term" value="C:plasma membrane"/>
    <property type="evidence" value="ECO:0007669"/>
    <property type="project" value="UniProtKB-SubCell"/>
</dbReference>
<sequence length="277" mass="29903">MSTREKVLWVVAGIAIVVYALFPVGWIVSLSLKSSDDIANGQFLPTALSWENYEQILVGDAAELFLPALRNSFGIVLIATFIACVLSMFAAYAIARLDFTGKKLILSTALAVAIFPVISIVTPLFNLWRQIGLYDTWPGLIIPYLSLTLPLSIWTMSAFFREIPWEMEQAAQVDGATTWQAFRKVIVPLATPGVFTTAIIAFFIAWNDFAYGISLTSTSASRPVPAALGLFSGASQFESPNGPIAAAAVIVTIPVVVLVLIFQRRIVAGLTNGAVKG</sequence>